<gene>
    <name evidence="1" type="ORF">D3M95_04665</name>
</gene>
<comment type="caution">
    <text evidence="1">The sequence shown here is derived from an EMBL/GenBank/DDBJ whole genome shotgun (WGS) entry which is preliminary data.</text>
</comment>
<evidence type="ECO:0000313" key="2">
    <source>
        <dbReference type="Proteomes" id="UP000285278"/>
    </source>
</evidence>
<protein>
    <submittedName>
        <fullName evidence="1">Uncharacterized protein</fullName>
    </submittedName>
</protein>
<dbReference type="AlphaFoldDB" id="A0A418Q8L3"/>
<dbReference type="EMBL" id="QXJK01000003">
    <property type="protein sequence ID" value="RIX35788.1"/>
    <property type="molecule type" value="Genomic_DNA"/>
</dbReference>
<reference evidence="1 2" key="1">
    <citation type="submission" date="2018-09" db="EMBL/GenBank/DDBJ databases">
        <title>Optimization and identification of Corynebacterium falsenii FN1-14 from fish paste.</title>
        <authorList>
            <person name="Daroonpunt R."/>
            <person name="Tanasupawat S."/>
        </authorList>
    </citation>
    <scope>NUCLEOTIDE SEQUENCE [LARGE SCALE GENOMIC DNA]</scope>
    <source>
        <strain evidence="1 2">FN1-14</strain>
    </source>
</reference>
<name>A0A418Q8L3_9CORY</name>
<evidence type="ECO:0000313" key="1">
    <source>
        <dbReference type="EMBL" id="RIX35788.1"/>
    </source>
</evidence>
<dbReference type="Proteomes" id="UP000285278">
    <property type="component" value="Unassembled WGS sequence"/>
</dbReference>
<organism evidence="1 2">
    <name type="scientific">Corynebacterium falsenii</name>
    <dbReference type="NCBI Taxonomy" id="108486"/>
    <lineage>
        <taxon>Bacteria</taxon>
        <taxon>Bacillati</taxon>
        <taxon>Actinomycetota</taxon>
        <taxon>Actinomycetes</taxon>
        <taxon>Mycobacteriales</taxon>
        <taxon>Corynebacteriaceae</taxon>
        <taxon>Corynebacterium</taxon>
    </lineage>
</organism>
<sequence>MEDLEQIWRQAVEDHLGKIRGHLAGSGGEHVEELVGVLASWYANRASWSPATQPSVASKRRARAAESKRVGGVVNKFCELLGVEAQACRTDFAKASVQLQFAQGQRDALPGGDEDGDLVARVIDEPLQDLLATRFLNEVPVIEDERQVGFRLMNPIDNGRQAPAGDVIGVLFEGGAEMFRAAGDGGVDDLDEVGHEPDGCVVVFAHTHPGGDGGGVRLRGVLASLEPLCRQGGLAIPGRGGDDDERWIVR</sequence>
<keyword evidence="2" id="KW-1185">Reference proteome</keyword>
<proteinExistence type="predicted"/>
<accession>A0A418Q8L3</accession>